<protein>
    <recommendedName>
        <fullName evidence="6">FAD/NAD(P)-binding domain-containing protein</fullName>
    </recommendedName>
</protein>
<keyword evidence="8" id="KW-1185">Reference proteome</keyword>
<evidence type="ECO:0000313" key="8">
    <source>
        <dbReference type="Proteomes" id="UP001054252"/>
    </source>
</evidence>
<organism evidence="7 8">
    <name type="scientific">Rubroshorea leprosula</name>
    <dbReference type="NCBI Taxonomy" id="152421"/>
    <lineage>
        <taxon>Eukaryota</taxon>
        <taxon>Viridiplantae</taxon>
        <taxon>Streptophyta</taxon>
        <taxon>Embryophyta</taxon>
        <taxon>Tracheophyta</taxon>
        <taxon>Spermatophyta</taxon>
        <taxon>Magnoliopsida</taxon>
        <taxon>eudicotyledons</taxon>
        <taxon>Gunneridae</taxon>
        <taxon>Pentapetalae</taxon>
        <taxon>rosids</taxon>
        <taxon>malvids</taxon>
        <taxon>Malvales</taxon>
        <taxon>Dipterocarpaceae</taxon>
        <taxon>Rubroshorea</taxon>
    </lineage>
</organism>
<evidence type="ECO:0000256" key="2">
    <source>
        <dbReference type="ARBA" id="ARBA00022630"/>
    </source>
</evidence>
<dbReference type="InterPro" id="IPR023753">
    <property type="entry name" value="FAD/NAD-binding_dom"/>
</dbReference>
<accession>A0AAV5IZF5</accession>
<evidence type="ECO:0000256" key="4">
    <source>
        <dbReference type="ARBA" id="ARBA00023002"/>
    </source>
</evidence>
<reference evidence="7 8" key="1">
    <citation type="journal article" date="2021" name="Commun. Biol.">
        <title>The genome of Shorea leprosula (Dipterocarpaceae) highlights the ecological relevance of drought in aseasonal tropical rainforests.</title>
        <authorList>
            <person name="Ng K.K.S."/>
            <person name="Kobayashi M.J."/>
            <person name="Fawcett J.A."/>
            <person name="Hatakeyama M."/>
            <person name="Paape T."/>
            <person name="Ng C.H."/>
            <person name="Ang C.C."/>
            <person name="Tnah L.H."/>
            <person name="Lee C.T."/>
            <person name="Nishiyama T."/>
            <person name="Sese J."/>
            <person name="O'Brien M.J."/>
            <person name="Copetti D."/>
            <person name="Mohd Noor M.I."/>
            <person name="Ong R.C."/>
            <person name="Putra M."/>
            <person name="Sireger I.Z."/>
            <person name="Indrioko S."/>
            <person name="Kosugi Y."/>
            <person name="Izuno A."/>
            <person name="Isagi Y."/>
            <person name="Lee S.L."/>
            <person name="Shimizu K.K."/>
        </authorList>
    </citation>
    <scope>NUCLEOTIDE SEQUENCE [LARGE SCALE GENOMIC DNA]</scope>
    <source>
        <strain evidence="7">214</strain>
    </source>
</reference>
<dbReference type="EMBL" id="BPVZ01000028">
    <property type="protein sequence ID" value="GKV07734.1"/>
    <property type="molecule type" value="Genomic_DNA"/>
</dbReference>
<comment type="cofactor">
    <cofactor evidence="1">
        <name>FAD</name>
        <dbReference type="ChEBI" id="CHEBI:57692"/>
    </cofactor>
</comment>
<dbReference type="GO" id="GO:0016651">
    <property type="term" value="F:oxidoreductase activity, acting on NAD(P)H"/>
    <property type="evidence" value="ECO:0007669"/>
    <property type="project" value="TreeGrafter"/>
</dbReference>
<keyword evidence="5" id="KW-0472">Membrane</keyword>
<dbReference type="InterPro" id="IPR036188">
    <property type="entry name" value="FAD/NAD-bd_sf"/>
</dbReference>
<keyword evidence="3" id="KW-0274">FAD</keyword>
<evidence type="ECO:0000256" key="1">
    <source>
        <dbReference type="ARBA" id="ARBA00001974"/>
    </source>
</evidence>
<keyword evidence="4" id="KW-0560">Oxidoreductase</keyword>
<sequence>MGRGRAFMYVILGGGVAAGYAALEFTKRGVSRGELCIISEETVAPYERPVLSKDFLLPENPARLPSFHTCVGDNEEELTPKWYKQHGKFSNSVIVLIIL</sequence>
<comment type="caution">
    <text evidence="7">The sequence shown here is derived from an EMBL/GenBank/DDBJ whole genome shotgun (WGS) entry which is preliminary data.</text>
</comment>
<dbReference type="AlphaFoldDB" id="A0AAV5IZF5"/>
<keyword evidence="5" id="KW-0812">Transmembrane</keyword>
<evidence type="ECO:0000259" key="6">
    <source>
        <dbReference type="Pfam" id="PF07992"/>
    </source>
</evidence>
<name>A0AAV5IZF5_9ROSI</name>
<dbReference type="InterPro" id="IPR050446">
    <property type="entry name" value="FAD-oxidoreductase/Apoptosis"/>
</dbReference>
<evidence type="ECO:0000256" key="3">
    <source>
        <dbReference type="ARBA" id="ARBA00022827"/>
    </source>
</evidence>
<feature type="domain" description="FAD/NAD(P)-binding" evidence="6">
    <location>
        <begin position="9"/>
        <end position="90"/>
    </location>
</feature>
<dbReference type="Pfam" id="PF07992">
    <property type="entry name" value="Pyr_redox_2"/>
    <property type="match status" value="1"/>
</dbReference>
<dbReference type="Proteomes" id="UP001054252">
    <property type="component" value="Unassembled WGS sequence"/>
</dbReference>
<dbReference type="PANTHER" id="PTHR43557:SF2">
    <property type="entry name" value="RIESKE DOMAIN-CONTAINING PROTEIN-RELATED"/>
    <property type="match status" value="1"/>
</dbReference>
<evidence type="ECO:0000256" key="5">
    <source>
        <dbReference type="SAM" id="Phobius"/>
    </source>
</evidence>
<evidence type="ECO:0000313" key="7">
    <source>
        <dbReference type="EMBL" id="GKV07734.1"/>
    </source>
</evidence>
<dbReference type="Gene3D" id="3.50.50.60">
    <property type="entry name" value="FAD/NAD(P)-binding domain"/>
    <property type="match status" value="1"/>
</dbReference>
<dbReference type="PANTHER" id="PTHR43557">
    <property type="entry name" value="APOPTOSIS-INDUCING FACTOR 1"/>
    <property type="match status" value="1"/>
</dbReference>
<dbReference type="GO" id="GO:0005737">
    <property type="term" value="C:cytoplasm"/>
    <property type="evidence" value="ECO:0007669"/>
    <property type="project" value="TreeGrafter"/>
</dbReference>
<feature type="transmembrane region" description="Helical" evidence="5">
    <location>
        <begin position="6"/>
        <end position="23"/>
    </location>
</feature>
<gene>
    <name evidence="7" type="ORF">SLEP1_g19468</name>
</gene>
<proteinExistence type="predicted"/>
<keyword evidence="2" id="KW-0285">Flavoprotein</keyword>
<keyword evidence="5" id="KW-1133">Transmembrane helix</keyword>